<evidence type="ECO:0000256" key="5">
    <source>
        <dbReference type="SAM" id="MobiDB-lite"/>
    </source>
</evidence>
<dbReference type="Proteomes" id="UP000616885">
    <property type="component" value="Unassembled WGS sequence"/>
</dbReference>
<keyword evidence="4" id="KW-0539">Nucleus</keyword>
<dbReference type="PANTHER" id="PTHR14087">
    <property type="entry name" value="THYMOCYTE NUCLEAR PROTEIN 1"/>
    <property type="match status" value="1"/>
</dbReference>
<comment type="subcellular location">
    <subcellularLocation>
        <location evidence="1">Nucleus</location>
    </subcellularLocation>
</comment>
<dbReference type="EMBL" id="JADCTT010000001">
    <property type="protein sequence ID" value="KAF9758803.1"/>
    <property type="molecule type" value="Genomic_DNA"/>
</dbReference>
<dbReference type="InterPro" id="IPR047197">
    <property type="entry name" value="THYN1-like_EVE"/>
</dbReference>
<comment type="caution">
    <text evidence="7">The sequence shown here is derived from an EMBL/GenBank/DDBJ whole genome shotgun (WGS) entry which is preliminary data.</text>
</comment>
<dbReference type="GO" id="GO:0005634">
    <property type="term" value="C:nucleus"/>
    <property type="evidence" value="ECO:0007669"/>
    <property type="project" value="UniProtKB-SubCell"/>
</dbReference>
<dbReference type="InterPro" id="IPR002740">
    <property type="entry name" value="EVE_domain"/>
</dbReference>
<feature type="compositionally biased region" description="Low complexity" evidence="5">
    <location>
        <begin position="24"/>
        <end position="55"/>
    </location>
</feature>
<dbReference type="Gene3D" id="3.10.590.10">
    <property type="entry name" value="ph1033 like domains"/>
    <property type="match status" value="1"/>
</dbReference>
<evidence type="ECO:0000259" key="6">
    <source>
        <dbReference type="Pfam" id="PF01878"/>
    </source>
</evidence>
<evidence type="ECO:0000256" key="3">
    <source>
        <dbReference type="ARBA" id="ARBA00022553"/>
    </source>
</evidence>
<dbReference type="InterPro" id="IPR015947">
    <property type="entry name" value="PUA-like_sf"/>
</dbReference>
<feature type="domain" description="EVE" evidence="6">
    <location>
        <begin position="168"/>
        <end position="307"/>
    </location>
</feature>
<gene>
    <name evidence="7" type="ORF">IM811_000497</name>
</gene>
<accession>A0A8H7NMA8</accession>
<dbReference type="SUPFAM" id="SSF88697">
    <property type="entry name" value="PUA domain-like"/>
    <property type="match status" value="1"/>
</dbReference>
<feature type="compositionally biased region" description="Basic and acidic residues" evidence="5">
    <location>
        <begin position="57"/>
        <end position="67"/>
    </location>
</feature>
<proteinExistence type="predicted"/>
<organism evidence="7 8">
    <name type="scientific">Bionectria ochroleuca</name>
    <name type="common">Gliocladium roseum</name>
    <dbReference type="NCBI Taxonomy" id="29856"/>
    <lineage>
        <taxon>Eukaryota</taxon>
        <taxon>Fungi</taxon>
        <taxon>Dikarya</taxon>
        <taxon>Ascomycota</taxon>
        <taxon>Pezizomycotina</taxon>
        <taxon>Sordariomycetes</taxon>
        <taxon>Hypocreomycetidae</taxon>
        <taxon>Hypocreales</taxon>
        <taxon>Bionectriaceae</taxon>
        <taxon>Clonostachys</taxon>
    </lineage>
</organism>
<name>A0A8H7NMA8_BIOOC</name>
<reference evidence="7" key="1">
    <citation type="submission" date="2020-10" db="EMBL/GenBank/DDBJ databases">
        <title>High-Quality Genome Resource of Clonostachys rosea strain S41 by Oxford Nanopore Long-Read Sequencing.</title>
        <authorList>
            <person name="Wang H."/>
        </authorList>
    </citation>
    <scope>NUCLEOTIDE SEQUENCE</scope>
    <source>
        <strain evidence="7">S41</strain>
    </source>
</reference>
<keyword evidence="3" id="KW-0597">Phosphoprotein</keyword>
<feature type="region of interest" description="Disordered" evidence="5">
    <location>
        <begin position="225"/>
        <end position="245"/>
    </location>
</feature>
<dbReference type="InterPro" id="IPR052181">
    <property type="entry name" value="5hmC_binding"/>
</dbReference>
<protein>
    <recommendedName>
        <fullName evidence="2">Thymocyte nuclear protein 1</fullName>
    </recommendedName>
</protein>
<evidence type="ECO:0000313" key="8">
    <source>
        <dbReference type="Proteomes" id="UP000616885"/>
    </source>
</evidence>
<dbReference type="Pfam" id="PF01878">
    <property type="entry name" value="EVE"/>
    <property type="match status" value="1"/>
</dbReference>
<evidence type="ECO:0000256" key="4">
    <source>
        <dbReference type="ARBA" id="ARBA00023242"/>
    </source>
</evidence>
<dbReference type="FunFam" id="3.10.590.10:FF:000003">
    <property type="entry name" value="Thymocyte nuclear protein 1"/>
    <property type="match status" value="1"/>
</dbReference>
<dbReference type="AlphaFoldDB" id="A0A8H7NMA8"/>
<dbReference type="CDD" id="cd21133">
    <property type="entry name" value="EVE"/>
    <property type="match status" value="1"/>
</dbReference>
<feature type="region of interest" description="Disordered" evidence="5">
    <location>
        <begin position="1"/>
        <end position="145"/>
    </location>
</feature>
<sequence>MPPRKRALDAAGDGEPTAKRRSSRQATAAATASAATAQHKAATASAKAVPTTTTARKQQERKQKPASKDPAPATKPKGRVATKTKAKARVKSRGRPRLRLRTRTRRRLTPTRQRRRSLQPRGGGRDARPRPSVPPGPEPGDRPPRRRVVLAHEGRARVALRGGVDVRFSIDDLRACTKPEGWDGIRNYAARNNLRAMNAGDKAFFYHSNCKTPGIVGTMEIVREHSEDKSARRPGTPYYDPQSTRDKPRWSLVHVEFRRKFAVPILLPELRDLGAAGGPLAQMQMIKQSRLSVSRVSGDEWRALCELADSKAKDAGLEHEDA</sequence>
<evidence type="ECO:0000256" key="2">
    <source>
        <dbReference type="ARBA" id="ARBA00014654"/>
    </source>
</evidence>
<dbReference type="PANTHER" id="PTHR14087:SF7">
    <property type="entry name" value="THYMOCYTE NUCLEAR PROTEIN 1"/>
    <property type="match status" value="1"/>
</dbReference>
<feature type="compositionally biased region" description="Basic residues" evidence="5">
    <location>
        <begin position="76"/>
        <end position="118"/>
    </location>
</feature>
<evidence type="ECO:0000313" key="7">
    <source>
        <dbReference type="EMBL" id="KAF9758803.1"/>
    </source>
</evidence>
<evidence type="ECO:0000256" key="1">
    <source>
        <dbReference type="ARBA" id="ARBA00004123"/>
    </source>
</evidence>